<feature type="transmembrane region" description="Helical" evidence="2">
    <location>
        <begin position="71"/>
        <end position="93"/>
    </location>
</feature>
<proteinExistence type="predicted"/>
<dbReference type="EMBL" id="JAQNDO010000001">
    <property type="protein sequence ID" value="MDC0741894.1"/>
    <property type="molecule type" value="Genomic_DNA"/>
</dbReference>
<feature type="region of interest" description="Disordered" evidence="1">
    <location>
        <begin position="1"/>
        <end position="65"/>
    </location>
</feature>
<evidence type="ECO:0000256" key="1">
    <source>
        <dbReference type="SAM" id="MobiDB-lite"/>
    </source>
</evidence>
<feature type="compositionally biased region" description="Low complexity" evidence="1">
    <location>
        <begin position="21"/>
        <end position="34"/>
    </location>
</feature>
<evidence type="ECO:0008006" key="5">
    <source>
        <dbReference type="Google" id="ProtNLM"/>
    </source>
</evidence>
<keyword evidence="2" id="KW-0472">Membrane</keyword>
<accession>A0ABT5EK91</accession>
<feature type="region of interest" description="Disordered" evidence="1">
    <location>
        <begin position="136"/>
        <end position="155"/>
    </location>
</feature>
<keyword evidence="2" id="KW-1133">Transmembrane helix</keyword>
<gene>
    <name evidence="3" type="ORF">POL67_11090</name>
</gene>
<dbReference type="Proteomes" id="UP001221411">
    <property type="component" value="Unassembled WGS sequence"/>
</dbReference>
<feature type="compositionally biased region" description="Pro residues" evidence="1">
    <location>
        <begin position="35"/>
        <end position="53"/>
    </location>
</feature>
<reference evidence="3 4" key="1">
    <citation type="submission" date="2022-11" db="EMBL/GenBank/DDBJ databases">
        <title>Minimal conservation of predation-associated metabolite biosynthetic gene clusters underscores biosynthetic potential of Myxococcota including descriptions for ten novel species: Archangium lansinium sp. nov., Myxococcus landrumus sp. nov., Nannocystis bai.</title>
        <authorList>
            <person name="Ahearne A."/>
            <person name="Stevens C."/>
            <person name="Dowd S."/>
        </authorList>
    </citation>
    <scope>NUCLEOTIDE SEQUENCE [LARGE SCALE GENOMIC DNA]</scope>
    <source>
        <strain evidence="3 4">RJM3</strain>
    </source>
</reference>
<protein>
    <recommendedName>
        <fullName evidence="5">DUF4340 domain-containing protein</fullName>
    </recommendedName>
</protein>
<name>A0ABT5EK91_9BACT</name>
<sequence>MADTLVDPIEPVPPTQRDPDALGAAPVLAPEAPALAPPEPPPELPPESPPEPLPEPRAEAPRPKPRGSRMVLVAVAAIFVLASVAGLLFWNFVLRYRPTARAHVPGGTNIAIRLEAADIVLFGPVREHLLKLALDEGSGPEASAPSRPSRATRIHDHTGVRLPADVREVVIASMDGKSWVALLGGRIERGRFVQGLAEVAREEGWAGFRREGELFVGPSIVIGQADDGTILVGTDRSIVEAALPATEEGEKLGLPEKGAVTFAIARQAFEVLSGANMITPRAAVLGTVERATGTLALGGSPELVVRLEPTKAADAPKLEEGARALLADLGLAFLLLPDVAGEKEALRAATVKRDGNVVVLRALWPYEGLDRATAELAGKLRGAENPGKKP</sequence>
<organism evidence="3 4">
    <name type="scientific">Polyangium mundeleinium</name>
    <dbReference type="NCBI Taxonomy" id="2995306"/>
    <lineage>
        <taxon>Bacteria</taxon>
        <taxon>Pseudomonadati</taxon>
        <taxon>Myxococcota</taxon>
        <taxon>Polyangia</taxon>
        <taxon>Polyangiales</taxon>
        <taxon>Polyangiaceae</taxon>
        <taxon>Polyangium</taxon>
    </lineage>
</organism>
<comment type="caution">
    <text evidence="3">The sequence shown here is derived from an EMBL/GenBank/DDBJ whole genome shotgun (WGS) entry which is preliminary data.</text>
</comment>
<dbReference type="RefSeq" id="WP_271917223.1">
    <property type="nucleotide sequence ID" value="NZ_JAQNDO010000001.1"/>
</dbReference>
<evidence type="ECO:0000256" key="2">
    <source>
        <dbReference type="SAM" id="Phobius"/>
    </source>
</evidence>
<keyword evidence="2" id="KW-0812">Transmembrane</keyword>
<evidence type="ECO:0000313" key="4">
    <source>
        <dbReference type="Proteomes" id="UP001221411"/>
    </source>
</evidence>
<evidence type="ECO:0000313" key="3">
    <source>
        <dbReference type="EMBL" id="MDC0741894.1"/>
    </source>
</evidence>
<keyword evidence="4" id="KW-1185">Reference proteome</keyword>